<evidence type="ECO:0000313" key="8">
    <source>
        <dbReference type="Proteomes" id="UP000008514"/>
    </source>
</evidence>
<feature type="transmembrane region" description="Helical" evidence="5">
    <location>
        <begin position="38"/>
        <end position="57"/>
    </location>
</feature>
<feature type="domain" description="RDD" evidence="6">
    <location>
        <begin position="2"/>
        <end position="76"/>
    </location>
</feature>
<accession>K4IVR3</accession>
<evidence type="ECO:0000256" key="4">
    <source>
        <dbReference type="ARBA" id="ARBA00023136"/>
    </source>
</evidence>
<dbReference type="GO" id="GO:0016020">
    <property type="term" value="C:membrane"/>
    <property type="evidence" value="ECO:0007669"/>
    <property type="project" value="UniProtKB-SubCell"/>
</dbReference>
<evidence type="ECO:0000313" key="7">
    <source>
        <dbReference type="EMBL" id="AFU69540.1"/>
    </source>
</evidence>
<reference evidence="7" key="2">
    <citation type="submission" date="2012-09" db="EMBL/GenBank/DDBJ databases">
        <title>The complete sequence of Psychroflexus torquis an extreme psychrophile from sea-ice that is stimulated by light.</title>
        <authorList>
            <person name="Feng S."/>
            <person name="Powell S.M."/>
            <person name="Bowman J.P."/>
        </authorList>
    </citation>
    <scope>NUCLEOTIDE SEQUENCE [LARGE SCALE GENOMIC DNA]</scope>
    <source>
        <strain evidence="7">ATCC 700755</strain>
    </source>
</reference>
<keyword evidence="2 5" id="KW-0812">Transmembrane</keyword>
<dbReference type="AlphaFoldDB" id="K4IVR3"/>
<organism evidence="7 8">
    <name type="scientific">Psychroflexus torquis (strain ATCC 700755 / CIP 106069 / ACAM 623)</name>
    <dbReference type="NCBI Taxonomy" id="313595"/>
    <lineage>
        <taxon>Bacteria</taxon>
        <taxon>Pseudomonadati</taxon>
        <taxon>Bacteroidota</taxon>
        <taxon>Flavobacteriia</taxon>
        <taxon>Flavobacteriales</taxon>
        <taxon>Flavobacteriaceae</taxon>
        <taxon>Psychroflexus</taxon>
    </lineage>
</organism>
<keyword evidence="3 5" id="KW-1133">Transmembrane helix</keyword>
<name>K4IVR3_PSYTT</name>
<keyword evidence="4 5" id="KW-0472">Membrane</keyword>
<evidence type="ECO:0000256" key="1">
    <source>
        <dbReference type="ARBA" id="ARBA00004141"/>
    </source>
</evidence>
<dbReference type="eggNOG" id="COG1714">
    <property type="taxonomic scope" value="Bacteria"/>
</dbReference>
<evidence type="ECO:0000256" key="5">
    <source>
        <dbReference type="SAM" id="Phobius"/>
    </source>
</evidence>
<evidence type="ECO:0000256" key="3">
    <source>
        <dbReference type="ARBA" id="ARBA00022989"/>
    </source>
</evidence>
<dbReference type="Pfam" id="PF06271">
    <property type="entry name" value="RDD"/>
    <property type="match status" value="1"/>
</dbReference>
<evidence type="ECO:0000256" key="2">
    <source>
        <dbReference type="ARBA" id="ARBA00022692"/>
    </source>
</evidence>
<gene>
    <name evidence="7" type="ordered locus">P700755_002822</name>
</gene>
<reference evidence="7" key="1">
    <citation type="submission" date="2006-03" db="EMBL/GenBank/DDBJ databases">
        <authorList>
            <person name="Bowman J."/>
            <person name="Ferriera S."/>
            <person name="Johnson J."/>
            <person name="Kravitz S."/>
            <person name="Halpern A."/>
            <person name="Remington K."/>
            <person name="Beeson K."/>
            <person name="Tran B."/>
            <person name="Rogers Y.-H."/>
            <person name="Friedman R."/>
            <person name="Venter J.C."/>
        </authorList>
    </citation>
    <scope>NUCLEOTIDE SEQUENCE [LARGE SCALE GENOMIC DNA]</scope>
    <source>
        <strain evidence="7">ATCC 700755</strain>
    </source>
</reference>
<proteinExistence type="predicted"/>
<protein>
    <submittedName>
        <fullName evidence="7">RDD superfamily protein</fullName>
    </submittedName>
</protein>
<dbReference type="KEGG" id="ptq:P700755_002822"/>
<dbReference type="HOGENOM" id="CLU_2143756_0_0_10"/>
<evidence type="ECO:0000259" key="6">
    <source>
        <dbReference type="Pfam" id="PF06271"/>
    </source>
</evidence>
<comment type="subcellular location">
    <subcellularLocation>
        <location evidence="1">Membrane</location>
        <topology evidence="1">Multi-pass membrane protein</topology>
    </subcellularLocation>
</comment>
<dbReference type="InterPro" id="IPR010432">
    <property type="entry name" value="RDD"/>
</dbReference>
<sequence length="112" mass="12775">MIGKRIIAGLVDYTFIYGFLFIYIYAFREPNESGGYSVNGIPSLVPILFWAIMTIGIEQLMGKTLGNSLFDLKPIPFKKPQIQLLRDRIKTCHLGNLSKDIYLLRLICFSLV</sequence>
<keyword evidence="8" id="KW-1185">Reference proteome</keyword>
<dbReference type="STRING" id="313595.P700755_002822"/>
<dbReference type="Proteomes" id="UP000008514">
    <property type="component" value="Chromosome"/>
</dbReference>
<feature type="transmembrane region" description="Helical" evidence="5">
    <location>
        <begin position="7"/>
        <end position="26"/>
    </location>
</feature>
<dbReference type="RefSeq" id="WP_015025097.1">
    <property type="nucleotide sequence ID" value="NC_018721.1"/>
</dbReference>
<dbReference type="EMBL" id="CP003879">
    <property type="protein sequence ID" value="AFU69540.1"/>
    <property type="molecule type" value="Genomic_DNA"/>
</dbReference>